<dbReference type="PANTHER" id="PTHR10067:SF6">
    <property type="entry name" value="PHOSPHATIDYLSERINE DECARBOXYLASE PROENZYME, MITOCHONDRIAL"/>
    <property type="match status" value="1"/>
</dbReference>
<evidence type="ECO:0000256" key="5">
    <source>
        <dbReference type="ARBA" id="ARBA00023098"/>
    </source>
</evidence>
<keyword evidence="7 12" id="KW-0865">Zymogen</keyword>
<feature type="chain" id="PRO_5029077662" description="Phosphatidylserine decarboxylase beta chain" evidence="12">
    <location>
        <begin position="1"/>
        <end position="251"/>
    </location>
</feature>
<gene>
    <name evidence="12 13" type="primary">psd</name>
    <name evidence="13" type="ORF">C3L24_08340</name>
</gene>
<comment type="subcellular location">
    <subcellularLocation>
        <location evidence="12">Cell membrane</location>
        <topology evidence="12">Peripheral membrane protein</topology>
    </subcellularLocation>
</comment>
<evidence type="ECO:0000256" key="6">
    <source>
        <dbReference type="ARBA" id="ARBA00023136"/>
    </source>
</evidence>
<dbReference type="EMBL" id="PQCO01000206">
    <property type="protein sequence ID" value="PUE01161.1"/>
    <property type="molecule type" value="Genomic_DNA"/>
</dbReference>
<keyword evidence="10 12" id="KW-1208">Phospholipid metabolism</keyword>
<comment type="pathway">
    <text evidence="1">Lipid metabolism.</text>
</comment>
<keyword evidence="6 12" id="KW-0472">Membrane</keyword>
<feature type="modified residue" description="Pyruvic acid (Ser); by autocatalysis" evidence="12">
    <location>
        <position position="252"/>
    </location>
</feature>
<keyword evidence="8 12" id="KW-0594">Phospholipid biosynthesis</keyword>
<evidence type="ECO:0000256" key="1">
    <source>
        <dbReference type="ARBA" id="ARBA00005189"/>
    </source>
</evidence>
<dbReference type="AlphaFoldDB" id="A0A657Q1Q4"/>
<feature type="active site" description="Charge relay system; for autoendoproteolytic cleavage activity" evidence="12">
    <location>
        <position position="90"/>
    </location>
</feature>
<dbReference type="PANTHER" id="PTHR10067">
    <property type="entry name" value="PHOSPHATIDYLSERINE DECARBOXYLASE"/>
    <property type="match status" value="1"/>
</dbReference>
<dbReference type="GO" id="GO:0005886">
    <property type="term" value="C:plasma membrane"/>
    <property type="evidence" value="ECO:0007669"/>
    <property type="project" value="UniProtKB-SubCell"/>
</dbReference>
<name>A0A657Q1Q4_9GAMM</name>
<reference evidence="13 14" key="1">
    <citation type="submission" date="2018-01" db="EMBL/GenBank/DDBJ databases">
        <title>Novel co-symbiosis in the lucinid bivalve Phacoides pectinatus.</title>
        <authorList>
            <person name="Lim S.J."/>
            <person name="Davis B.G."/>
            <person name="Gill D.E."/>
            <person name="Engel A.S."/>
            <person name="Anderson L.C."/>
            <person name="Campbell B.J."/>
        </authorList>
    </citation>
    <scope>NUCLEOTIDE SEQUENCE [LARGE SCALE GENOMIC DNA]</scope>
    <source>
        <strain evidence="13">N3_P5</strain>
    </source>
</reference>
<evidence type="ECO:0000256" key="10">
    <source>
        <dbReference type="ARBA" id="ARBA00023264"/>
    </source>
</evidence>
<comment type="function">
    <text evidence="12">Catalyzes the formation of phosphatidylethanolamine (PtdEtn) from phosphatidylserine (PtdSer).</text>
</comment>
<dbReference type="GO" id="GO:0004609">
    <property type="term" value="F:phosphatidylserine decarboxylase activity"/>
    <property type="evidence" value="ECO:0007669"/>
    <property type="project" value="UniProtKB-UniRule"/>
</dbReference>
<dbReference type="InterPro" id="IPR033177">
    <property type="entry name" value="PSD-B"/>
</dbReference>
<keyword evidence="9 12" id="KW-0456">Lyase</keyword>
<comment type="similarity">
    <text evidence="12">Belongs to the phosphatidylserine decarboxylase family. PSD-B subfamily. Prokaryotic type I sub-subfamily.</text>
</comment>
<dbReference type="InterPro" id="IPR033178">
    <property type="entry name" value="PSD_type1_pro"/>
</dbReference>
<evidence type="ECO:0000256" key="2">
    <source>
        <dbReference type="ARBA" id="ARBA00022475"/>
    </source>
</evidence>
<dbReference type="InterPro" id="IPR003817">
    <property type="entry name" value="PS_Dcarbxylase"/>
</dbReference>
<keyword evidence="2 12" id="KW-1003">Cell membrane</keyword>
<sequence>MPDRLFALLLHLLPHHLLSSAIHWLTRSQWRPLKNQLISTAISLYRIDMEQAEENNPLNYPSFNHFFTRALRPGARPLAEETAAVACPVDGAVSQCGRIDSGRIFQAKGIDFSLEELLGGERDWSARFLDGSFATIYLSPRDYHRVHMPLAGKLKKMLHVPGRLFSVSPSTTRTLPRLFCRNERVISLFETPAGPMAVIMVGAIFVASMETVWAGTVTPATRRVSEWRYGKKSPRGTALERGAEMGRFNMGSTVILLFGPDAVEWQERLQPGTRVLMGEAIAQPTKPDTPE</sequence>
<comment type="catalytic activity">
    <reaction evidence="12">
        <text>a 1,2-diacyl-sn-glycero-3-phospho-L-serine + H(+) = a 1,2-diacyl-sn-glycero-3-phosphoethanolamine + CO2</text>
        <dbReference type="Rhea" id="RHEA:20828"/>
        <dbReference type="ChEBI" id="CHEBI:15378"/>
        <dbReference type="ChEBI" id="CHEBI:16526"/>
        <dbReference type="ChEBI" id="CHEBI:57262"/>
        <dbReference type="ChEBI" id="CHEBI:64612"/>
        <dbReference type="EC" id="4.1.1.65"/>
    </reaction>
</comment>
<dbReference type="EC" id="4.1.1.65" evidence="12"/>
<feature type="site" description="Cleavage (non-hydrolytic); by autocatalysis" evidence="12">
    <location>
        <begin position="251"/>
        <end position="252"/>
    </location>
</feature>
<comment type="pathway">
    <text evidence="12">Phospholipid metabolism; phosphatidylethanolamine biosynthesis; phosphatidylethanolamine from CDP-diacylglycerol: step 2/2.</text>
</comment>
<dbReference type="Pfam" id="PF02666">
    <property type="entry name" value="PS_Dcarbxylase"/>
    <property type="match status" value="1"/>
</dbReference>
<keyword evidence="5 12" id="KW-0443">Lipid metabolism</keyword>
<evidence type="ECO:0000256" key="8">
    <source>
        <dbReference type="ARBA" id="ARBA00023209"/>
    </source>
</evidence>
<keyword evidence="11 12" id="KW-0670">Pyruvate</keyword>
<dbReference type="NCBIfam" id="TIGR00163">
    <property type="entry name" value="PS_decarb"/>
    <property type="match status" value="1"/>
</dbReference>
<evidence type="ECO:0000256" key="11">
    <source>
        <dbReference type="ARBA" id="ARBA00023317"/>
    </source>
</evidence>
<protein>
    <recommendedName>
        <fullName evidence="12">Phosphatidylserine decarboxylase proenzyme</fullName>
        <ecNumber evidence="12">4.1.1.65</ecNumber>
    </recommendedName>
    <component>
        <recommendedName>
            <fullName evidence="12">Phosphatidylserine decarboxylase alpha chain</fullName>
        </recommendedName>
    </component>
    <component>
        <recommendedName>
            <fullName evidence="12">Phosphatidylserine decarboxylase beta chain</fullName>
        </recommendedName>
    </component>
</protein>
<evidence type="ECO:0000256" key="7">
    <source>
        <dbReference type="ARBA" id="ARBA00023145"/>
    </source>
</evidence>
<evidence type="ECO:0000256" key="12">
    <source>
        <dbReference type="HAMAP-Rule" id="MF_00662"/>
    </source>
</evidence>
<comment type="caution">
    <text evidence="13">The sequence shown here is derived from an EMBL/GenBank/DDBJ whole genome shotgun (WGS) entry which is preliminary data.</text>
</comment>
<feature type="active site" description="Charge relay system; for autoendoproteolytic cleavage activity" evidence="12">
    <location>
        <position position="147"/>
    </location>
</feature>
<dbReference type="HAMAP" id="MF_00662">
    <property type="entry name" value="PS_decarb_PSD_B_type1"/>
    <property type="match status" value="1"/>
</dbReference>
<evidence type="ECO:0000313" key="14">
    <source>
        <dbReference type="Proteomes" id="UP000250928"/>
    </source>
</evidence>
<proteinExistence type="inferred from homology"/>
<feature type="active site" description="Charge relay system; for autoendoproteolytic cleavage activity" evidence="12">
    <location>
        <position position="252"/>
    </location>
</feature>
<organism evidence="13 14">
    <name type="scientific">Candidatus Sedimenticola endophacoides</name>
    <dbReference type="NCBI Taxonomy" id="2548426"/>
    <lineage>
        <taxon>Bacteria</taxon>
        <taxon>Pseudomonadati</taxon>
        <taxon>Pseudomonadota</taxon>
        <taxon>Gammaproteobacteria</taxon>
        <taxon>Chromatiales</taxon>
        <taxon>Sedimenticolaceae</taxon>
        <taxon>Sedimenticola</taxon>
    </lineage>
</organism>
<evidence type="ECO:0000256" key="4">
    <source>
        <dbReference type="ARBA" id="ARBA00022793"/>
    </source>
</evidence>
<feature type="active site" description="Schiff-base intermediate with substrate; via pyruvic acid; for decarboxylase activity" evidence="12">
    <location>
        <position position="252"/>
    </location>
</feature>
<dbReference type="GO" id="GO:0006646">
    <property type="term" value="P:phosphatidylethanolamine biosynthetic process"/>
    <property type="evidence" value="ECO:0007669"/>
    <property type="project" value="UniProtKB-UniRule"/>
</dbReference>
<feature type="chain" id="PRO_5029077661" description="Phosphatidylserine decarboxylase alpha chain" evidence="12">
    <location>
        <begin position="252"/>
        <end position="291"/>
    </location>
</feature>
<keyword evidence="4 12" id="KW-0210">Decarboxylase</keyword>
<comment type="cofactor">
    <cofactor evidence="12">
        <name>pyruvate</name>
        <dbReference type="ChEBI" id="CHEBI:15361"/>
    </cofactor>
    <text evidence="12">Binds 1 pyruvoyl group covalently per subunit.</text>
</comment>
<comment type="PTM">
    <text evidence="12">Is synthesized initially as an inactive proenzyme. Formation of the active enzyme involves a self-maturation process in which the active site pyruvoyl group is generated from an internal serine residue via an autocatalytic post-translational modification. Two non-identical subunits are generated from the proenzyme in this reaction, and the pyruvate is formed at the N-terminus of the alpha chain, which is derived from the carboxyl end of the proenzyme. The autoendoproteolytic cleavage occurs by a canonical serine protease mechanism, in which the side chain hydroxyl group of the serine supplies its oxygen atom to form the C-terminus of the beta chain, while the remainder of the serine residue undergoes an oxidative deamination to produce ammonia and the pyruvoyl prosthetic group on the alpha chain. During this reaction, the Ser that is part of the protease active site of the proenzyme becomes the pyruvoyl prosthetic group, which constitutes an essential element of the active site of the mature decarboxylase.</text>
</comment>
<comment type="subunit">
    <text evidence="12">Heterodimer of a large membrane-associated beta subunit and a small pyruvoyl-containing alpha subunit.</text>
</comment>
<dbReference type="Proteomes" id="UP000250928">
    <property type="component" value="Unassembled WGS sequence"/>
</dbReference>
<accession>A0A657Q1Q4</accession>
<evidence type="ECO:0000313" key="13">
    <source>
        <dbReference type="EMBL" id="PUE01161.1"/>
    </source>
</evidence>
<evidence type="ECO:0000256" key="9">
    <source>
        <dbReference type="ARBA" id="ARBA00023239"/>
    </source>
</evidence>
<dbReference type="UniPathway" id="UPA00558">
    <property type="reaction ID" value="UER00616"/>
</dbReference>
<keyword evidence="3 12" id="KW-0444">Lipid biosynthesis</keyword>
<evidence type="ECO:0000256" key="3">
    <source>
        <dbReference type="ARBA" id="ARBA00022516"/>
    </source>
</evidence>